<dbReference type="InterPro" id="IPR036388">
    <property type="entry name" value="WH-like_DNA-bd_sf"/>
</dbReference>
<dbReference type="GO" id="GO:0003677">
    <property type="term" value="F:DNA binding"/>
    <property type="evidence" value="ECO:0007669"/>
    <property type="project" value="UniProtKB-KW"/>
</dbReference>
<evidence type="ECO:0000259" key="5">
    <source>
        <dbReference type="PROSITE" id="PS50949"/>
    </source>
</evidence>
<dbReference type="SMART" id="SM00345">
    <property type="entry name" value="HTH_GNTR"/>
    <property type="match status" value="1"/>
</dbReference>
<feature type="compositionally biased region" description="Basic and acidic residues" evidence="4">
    <location>
        <begin position="1"/>
        <end position="10"/>
    </location>
</feature>
<dbReference type="SMART" id="SM00895">
    <property type="entry name" value="FCD"/>
    <property type="match status" value="1"/>
</dbReference>
<dbReference type="PROSITE" id="PS50949">
    <property type="entry name" value="HTH_GNTR"/>
    <property type="match status" value="1"/>
</dbReference>
<keyword evidence="7" id="KW-1185">Reference proteome</keyword>
<dbReference type="InterPro" id="IPR008920">
    <property type="entry name" value="TF_FadR/GntR_C"/>
</dbReference>
<accession>A0ABS4R8L4</accession>
<proteinExistence type="predicted"/>
<dbReference type="SUPFAM" id="SSF48008">
    <property type="entry name" value="GntR ligand-binding domain-like"/>
    <property type="match status" value="1"/>
</dbReference>
<keyword evidence="2 6" id="KW-0238">DNA-binding</keyword>
<gene>
    <name evidence="6" type="ORF">J2Z31_005771</name>
</gene>
<dbReference type="InterPro" id="IPR000524">
    <property type="entry name" value="Tscrpt_reg_HTH_GntR"/>
</dbReference>
<protein>
    <submittedName>
        <fullName evidence="6">DNA-binding GntR family transcriptional regulator</fullName>
    </submittedName>
</protein>
<evidence type="ECO:0000313" key="7">
    <source>
        <dbReference type="Proteomes" id="UP000730739"/>
    </source>
</evidence>
<comment type="caution">
    <text evidence="6">The sequence shown here is derived from an EMBL/GenBank/DDBJ whole genome shotgun (WGS) entry which is preliminary data.</text>
</comment>
<dbReference type="Proteomes" id="UP000730739">
    <property type="component" value="Unassembled WGS sequence"/>
</dbReference>
<evidence type="ECO:0000256" key="4">
    <source>
        <dbReference type="SAM" id="MobiDB-lite"/>
    </source>
</evidence>
<evidence type="ECO:0000256" key="2">
    <source>
        <dbReference type="ARBA" id="ARBA00023125"/>
    </source>
</evidence>
<dbReference type="PANTHER" id="PTHR43537:SF39">
    <property type="entry name" value="HTH-TYPE TRANSCRIPTIONAL REGULATOR MCBR"/>
    <property type="match status" value="1"/>
</dbReference>
<dbReference type="InterPro" id="IPR036390">
    <property type="entry name" value="WH_DNA-bd_sf"/>
</dbReference>
<evidence type="ECO:0000313" key="6">
    <source>
        <dbReference type="EMBL" id="MBP2239230.1"/>
    </source>
</evidence>
<dbReference type="SUPFAM" id="SSF46785">
    <property type="entry name" value="Winged helix' DNA-binding domain"/>
    <property type="match status" value="1"/>
</dbReference>
<dbReference type="Pfam" id="PF07729">
    <property type="entry name" value="FCD"/>
    <property type="match status" value="1"/>
</dbReference>
<dbReference type="Gene3D" id="1.10.10.10">
    <property type="entry name" value="Winged helix-like DNA-binding domain superfamily/Winged helix DNA-binding domain"/>
    <property type="match status" value="1"/>
</dbReference>
<dbReference type="Gene3D" id="1.20.120.530">
    <property type="entry name" value="GntR ligand-binding domain-like"/>
    <property type="match status" value="1"/>
</dbReference>
<name>A0ABS4R8L4_9HYPH</name>
<dbReference type="EMBL" id="JAGILA010000011">
    <property type="protein sequence ID" value="MBP2239230.1"/>
    <property type="molecule type" value="Genomic_DNA"/>
</dbReference>
<feature type="region of interest" description="Disordered" evidence="4">
    <location>
        <begin position="1"/>
        <end position="20"/>
    </location>
</feature>
<dbReference type="InterPro" id="IPR011711">
    <property type="entry name" value="GntR_C"/>
</dbReference>
<evidence type="ECO:0000256" key="3">
    <source>
        <dbReference type="ARBA" id="ARBA00023163"/>
    </source>
</evidence>
<keyword evidence="3" id="KW-0804">Transcription</keyword>
<sequence length="241" mass="26683">MMQLHHDRSKTLKTPVLPAFPRPEGMTTHDYAFTRLRQAIMVGAFRPGTSITIRGLADALESSPTPVREALRQLTSIGALQFLENRRIVVPRITPARFEELISLRIALESHAARRAIAHLSDRQIDRIVALDDAIEMAITVGDKAGALIANQEFHRRIYTANPDQVAMPLIESVWLQLGPILGIAMEHVTELYVVDRHREAIDALRRRDEDAVAEAIAADIREGIGGFDHAAISKLLALAG</sequence>
<keyword evidence="1" id="KW-0805">Transcription regulation</keyword>
<organism evidence="6 7">
    <name type="scientific">Sinorhizobium kostiense</name>
    <dbReference type="NCBI Taxonomy" id="76747"/>
    <lineage>
        <taxon>Bacteria</taxon>
        <taxon>Pseudomonadati</taxon>
        <taxon>Pseudomonadota</taxon>
        <taxon>Alphaproteobacteria</taxon>
        <taxon>Hyphomicrobiales</taxon>
        <taxon>Rhizobiaceae</taxon>
        <taxon>Sinorhizobium/Ensifer group</taxon>
        <taxon>Sinorhizobium</taxon>
    </lineage>
</organism>
<dbReference type="Pfam" id="PF00392">
    <property type="entry name" value="GntR"/>
    <property type="match status" value="1"/>
</dbReference>
<feature type="domain" description="HTH gntR-type" evidence="5">
    <location>
        <begin position="26"/>
        <end position="93"/>
    </location>
</feature>
<dbReference type="PANTHER" id="PTHR43537">
    <property type="entry name" value="TRANSCRIPTIONAL REGULATOR, GNTR FAMILY"/>
    <property type="match status" value="1"/>
</dbReference>
<reference evidence="6 7" key="1">
    <citation type="submission" date="2021-03" db="EMBL/GenBank/DDBJ databases">
        <title>Genomic Encyclopedia of Type Strains, Phase IV (KMG-IV): sequencing the most valuable type-strain genomes for metagenomic binning, comparative biology and taxonomic classification.</title>
        <authorList>
            <person name="Goeker M."/>
        </authorList>
    </citation>
    <scope>NUCLEOTIDE SEQUENCE [LARGE SCALE GENOMIC DNA]</scope>
    <source>
        <strain evidence="6 7">DSM 13372</strain>
    </source>
</reference>
<evidence type="ECO:0000256" key="1">
    <source>
        <dbReference type="ARBA" id="ARBA00023015"/>
    </source>
</evidence>